<gene>
    <name evidence="5" type="ORF">PV328_010251</name>
</gene>
<evidence type="ECO:0000256" key="1">
    <source>
        <dbReference type="ARBA" id="ARBA00004123"/>
    </source>
</evidence>
<evidence type="ECO:0000256" key="3">
    <source>
        <dbReference type="SAM" id="MobiDB-lite"/>
    </source>
</evidence>
<name>A0AA39C7K7_9HYME</name>
<evidence type="ECO:0000256" key="2">
    <source>
        <dbReference type="ARBA" id="ARBA00023242"/>
    </source>
</evidence>
<organism evidence="5 6">
    <name type="scientific">Microctonus aethiopoides</name>
    <dbReference type="NCBI Taxonomy" id="144406"/>
    <lineage>
        <taxon>Eukaryota</taxon>
        <taxon>Metazoa</taxon>
        <taxon>Ecdysozoa</taxon>
        <taxon>Arthropoda</taxon>
        <taxon>Hexapoda</taxon>
        <taxon>Insecta</taxon>
        <taxon>Pterygota</taxon>
        <taxon>Neoptera</taxon>
        <taxon>Endopterygota</taxon>
        <taxon>Hymenoptera</taxon>
        <taxon>Apocrita</taxon>
        <taxon>Ichneumonoidea</taxon>
        <taxon>Braconidae</taxon>
        <taxon>Euphorinae</taxon>
        <taxon>Microctonus</taxon>
    </lineage>
</organism>
<dbReference type="PANTHER" id="PTHR15818">
    <property type="entry name" value="G PATCH AND KOW-CONTAINING"/>
    <property type="match status" value="1"/>
</dbReference>
<keyword evidence="2" id="KW-0539">Nucleus</keyword>
<dbReference type="SMART" id="SM00443">
    <property type="entry name" value="G_patch"/>
    <property type="match status" value="1"/>
</dbReference>
<reference evidence="5" key="2">
    <citation type="submission" date="2023-03" db="EMBL/GenBank/DDBJ databases">
        <authorList>
            <person name="Inwood S.N."/>
            <person name="Skelly J.G."/>
            <person name="Guhlin J."/>
            <person name="Harrop T.W.R."/>
            <person name="Goldson S.G."/>
            <person name="Dearden P.K."/>
        </authorList>
    </citation>
    <scope>NUCLEOTIDE SEQUENCE</scope>
    <source>
        <strain evidence="5">Irish</strain>
        <tissue evidence="5">Whole body</tissue>
    </source>
</reference>
<feature type="compositionally biased region" description="Basic and acidic residues" evidence="3">
    <location>
        <begin position="375"/>
        <end position="388"/>
    </location>
</feature>
<dbReference type="Pfam" id="PF12656">
    <property type="entry name" value="G-patch_2"/>
    <property type="match status" value="1"/>
</dbReference>
<feature type="compositionally biased region" description="Basic residues" evidence="3">
    <location>
        <begin position="438"/>
        <end position="455"/>
    </location>
</feature>
<feature type="region of interest" description="Disordered" evidence="3">
    <location>
        <begin position="334"/>
        <end position="455"/>
    </location>
</feature>
<feature type="compositionally biased region" description="Basic residues" evidence="3">
    <location>
        <begin position="389"/>
        <end position="403"/>
    </location>
</feature>
<dbReference type="GO" id="GO:0000398">
    <property type="term" value="P:mRNA splicing, via spliceosome"/>
    <property type="evidence" value="ECO:0007669"/>
    <property type="project" value="InterPro"/>
</dbReference>
<feature type="region of interest" description="Disordered" evidence="3">
    <location>
        <begin position="103"/>
        <end position="126"/>
    </location>
</feature>
<keyword evidence="6" id="KW-1185">Reference proteome</keyword>
<feature type="compositionally biased region" description="Basic and acidic residues" evidence="3">
    <location>
        <begin position="404"/>
        <end position="437"/>
    </location>
</feature>
<dbReference type="InterPro" id="IPR045166">
    <property type="entry name" value="Spp2-like"/>
</dbReference>
<comment type="subcellular location">
    <subcellularLocation>
        <location evidence="1">Nucleus</location>
    </subcellularLocation>
</comment>
<protein>
    <recommendedName>
        <fullName evidence="4">G-patch domain-containing protein</fullName>
    </recommendedName>
</protein>
<evidence type="ECO:0000313" key="6">
    <source>
        <dbReference type="Proteomes" id="UP001168990"/>
    </source>
</evidence>
<dbReference type="GO" id="GO:0003676">
    <property type="term" value="F:nucleic acid binding"/>
    <property type="evidence" value="ECO:0007669"/>
    <property type="project" value="InterPro"/>
</dbReference>
<dbReference type="PROSITE" id="PS50174">
    <property type="entry name" value="G_PATCH"/>
    <property type="match status" value="1"/>
</dbReference>
<dbReference type="PANTHER" id="PTHR15818:SF2">
    <property type="entry name" value="G-PATCH DOMAIN AND KOW MOTIFS-CONTAINING PROTEIN"/>
    <property type="match status" value="1"/>
</dbReference>
<dbReference type="GO" id="GO:0005681">
    <property type="term" value="C:spliceosomal complex"/>
    <property type="evidence" value="ECO:0007669"/>
    <property type="project" value="TreeGrafter"/>
</dbReference>
<comment type="caution">
    <text evidence="5">The sequence shown here is derived from an EMBL/GenBank/DDBJ whole genome shotgun (WGS) entry which is preliminary data.</text>
</comment>
<dbReference type="EMBL" id="JAQQBS010001424">
    <property type="protein sequence ID" value="KAK0159366.1"/>
    <property type="molecule type" value="Genomic_DNA"/>
</dbReference>
<evidence type="ECO:0000313" key="5">
    <source>
        <dbReference type="EMBL" id="KAK0159366.1"/>
    </source>
</evidence>
<dbReference type="AlphaFoldDB" id="A0AA39C7K7"/>
<reference evidence="5" key="1">
    <citation type="journal article" date="2023" name="bioRxiv">
        <title>Scaffold-level genome assemblies of two parasitoid biocontrol wasps reveal the parthenogenesis mechanism and an associated novel virus.</title>
        <authorList>
            <person name="Inwood S."/>
            <person name="Skelly J."/>
            <person name="Guhlin J."/>
            <person name="Harrop T."/>
            <person name="Goldson S."/>
            <person name="Dearden P."/>
        </authorList>
    </citation>
    <scope>NUCLEOTIDE SEQUENCE</scope>
    <source>
        <strain evidence="5">Irish</strain>
        <tissue evidence="5">Whole body</tissue>
    </source>
</reference>
<proteinExistence type="predicted"/>
<evidence type="ECO:0000259" key="4">
    <source>
        <dbReference type="PROSITE" id="PS50174"/>
    </source>
</evidence>
<sequence length="455" mass="52556">MAQESKKISFGFSKSIKKPDLKPITQIETKKIDYIEYVDEKSIKVVPKDEKTETPLIIPMLGSTGWHERIVNKINTDIYGASSEDVHKKDKKENAKLTDVAKKLSNSDKNHSTANGSVMIEQTSKENQEQIKDVTVSLEELAAQELLQDLQNDKKKKPSVDISIEQSNNYDGAEMSTLDNYEEIPIEKFGKGLLLGMGWVPERGIGKTPKIVEPNIMKDLRPRRMGLGINEAMLQKQIRQPKTKEEQELKLERGCYVKVTGGKYSNNYGQVESFDDDDPGRLIVKLALENKYVTLKEHLIEPVTKDNYTQNSKVLNISTYENFKNKLDSKLTHKSSDLNEATKREKGNVRKEKSNRERNSNYRDKSSTSAESSDSDDKHKRKYELNKKDNHHKSKKVKKHHRQHYEESELSKQMNKRDKSEKTRSRSKVHHLDSKSSDRKKHKKHKRSRSKSYDR</sequence>
<dbReference type="InterPro" id="IPR000467">
    <property type="entry name" value="G_patch_dom"/>
</dbReference>
<feature type="compositionally biased region" description="Polar residues" evidence="3">
    <location>
        <begin position="112"/>
        <end position="122"/>
    </location>
</feature>
<dbReference type="Proteomes" id="UP001168990">
    <property type="component" value="Unassembled WGS sequence"/>
</dbReference>
<accession>A0AA39C7K7</accession>
<feature type="domain" description="G-patch" evidence="4">
    <location>
        <begin position="186"/>
        <end position="232"/>
    </location>
</feature>
<feature type="compositionally biased region" description="Basic and acidic residues" evidence="3">
    <location>
        <begin position="334"/>
        <end position="366"/>
    </location>
</feature>
<dbReference type="InterPro" id="IPR026822">
    <property type="entry name" value="Spp2/MOS2_G-patch"/>
</dbReference>